<dbReference type="AlphaFoldDB" id="A0A6M0RUB4"/>
<name>A0A6M0RUB4_9CYAN</name>
<accession>A0A6M0RUB4</accession>
<sequence length="89" mass="10153">MSKKANNDWESQQRGNKANAGQFSSNEKLDAGRYVKLTLTSSDRDKLQVLIDEIQERPAPALRKIVLWLLSKPEIVKQMLTDIKNEQSP</sequence>
<evidence type="ECO:0000256" key="1">
    <source>
        <dbReference type="SAM" id="MobiDB-lite"/>
    </source>
</evidence>
<dbReference type="EMBL" id="QXHD01000004">
    <property type="protein sequence ID" value="NEZ59470.1"/>
    <property type="molecule type" value="Genomic_DNA"/>
</dbReference>
<feature type="region of interest" description="Disordered" evidence="1">
    <location>
        <begin position="1"/>
        <end position="25"/>
    </location>
</feature>
<protein>
    <submittedName>
        <fullName evidence="2">Uncharacterized protein</fullName>
    </submittedName>
</protein>
<dbReference type="Proteomes" id="UP000481033">
    <property type="component" value="Unassembled WGS sequence"/>
</dbReference>
<feature type="compositionally biased region" description="Polar residues" evidence="1">
    <location>
        <begin position="8"/>
        <end position="25"/>
    </location>
</feature>
<reference evidence="2 3" key="1">
    <citation type="journal article" date="2020" name="Microb. Ecol.">
        <title>Ecogenomics of the Marine Benthic Filamentous Cyanobacterium Adonisia.</title>
        <authorList>
            <person name="Walter J.M."/>
            <person name="Coutinho F.H."/>
            <person name="Leomil L."/>
            <person name="Hargreaves P.I."/>
            <person name="Campeao M.E."/>
            <person name="Vieira V.V."/>
            <person name="Silva B.S."/>
            <person name="Fistarol G.O."/>
            <person name="Salomon P.S."/>
            <person name="Sawabe T."/>
            <person name="Mino S."/>
            <person name="Hosokawa M."/>
            <person name="Miyashita H."/>
            <person name="Maruyama F."/>
            <person name="van Verk M.C."/>
            <person name="Dutilh B.E."/>
            <person name="Thompson C.C."/>
            <person name="Thompson F.L."/>
        </authorList>
    </citation>
    <scope>NUCLEOTIDE SEQUENCE [LARGE SCALE GENOMIC DNA]</scope>
    <source>
        <strain evidence="2 3">CCMR0081</strain>
    </source>
</reference>
<organism evidence="2 3">
    <name type="scientific">Adonisia turfae CCMR0081</name>
    <dbReference type="NCBI Taxonomy" id="2292702"/>
    <lineage>
        <taxon>Bacteria</taxon>
        <taxon>Bacillati</taxon>
        <taxon>Cyanobacteriota</taxon>
        <taxon>Adonisia</taxon>
        <taxon>Adonisia turfae</taxon>
    </lineage>
</organism>
<evidence type="ECO:0000313" key="3">
    <source>
        <dbReference type="Proteomes" id="UP000481033"/>
    </source>
</evidence>
<keyword evidence="3" id="KW-1185">Reference proteome</keyword>
<gene>
    <name evidence="2" type="ORF">DXZ20_28260</name>
</gene>
<evidence type="ECO:0000313" key="2">
    <source>
        <dbReference type="EMBL" id="NEZ59470.1"/>
    </source>
</evidence>
<proteinExistence type="predicted"/>
<dbReference type="RefSeq" id="WP_163702425.1">
    <property type="nucleotide sequence ID" value="NZ_QXHD01000004.1"/>
</dbReference>
<comment type="caution">
    <text evidence="2">The sequence shown here is derived from an EMBL/GenBank/DDBJ whole genome shotgun (WGS) entry which is preliminary data.</text>
</comment>